<sequence>MTVIVGGHSTLGNIRVDRVLQTYKNGVYIAQISVWDSDTNQYIAKTNNNGEMLMFPATWTADRILVEIDSAYSNQVDDLDAVRQAEGMWAGISHSGVRIEGYSYPEFTAFPSSTQE</sequence>
<dbReference type="InterPro" id="IPR029501">
    <property type="entry name" value="EndoU_bac"/>
</dbReference>
<reference evidence="2 3" key="1">
    <citation type="journal article" date="2018" name="Front. Microbiol.">
        <title>Genetic and Phylogenetic Characteristics of Pasteurella multocida Isolates From Different Host Species.</title>
        <authorList>
            <person name="Peng Z."/>
            <person name="Liang W."/>
            <person name="Wang F."/>
            <person name="Xu Z."/>
            <person name="Xie Z."/>
            <person name="Lian Z."/>
            <person name="Hua L."/>
            <person name="Zhou R."/>
            <person name="Chen H."/>
            <person name="Wu B."/>
        </authorList>
    </citation>
    <scope>NUCLEOTIDE SEQUENCE [LARGE SCALE GENOMIC DNA]</scope>
    <source>
        <strain evidence="2 3">HNA06</strain>
    </source>
</reference>
<keyword evidence="2" id="KW-0378">Hydrolase</keyword>
<protein>
    <submittedName>
        <fullName evidence="2">Endonuclease</fullName>
    </submittedName>
</protein>
<keyword evidence="2" id="KW-0255">Endonuclease</keyword>
<evidence type="ECO:0000313" key="2">
    <source>
        <dbReference type="EMBL" id="NNI78943.1"/>
    </source>
</evidence>
<accession>A0A849CHZ6</accession>
<dbReference type="EMBL" id="PPVL01000004">
    <property type="protein sequence ID" value="NNI78943.1"/>
    <property type="molecule type" value="Genomic_DNA"/>
</dbReference>
<organism evidence="2 3">
    <name type="scientific">Pasteurella multocida</name>
    <dbReference type="NCBI Taxonomy" id="747"/>
    <lineage>
        <taxon>Bacteria</taxon>
        <taxon>Pseudomonadati</taxon>
        <taxon>Pseudomonadota</taxon>
        <taxon>Gammaproteobacteria</taxon>
        <taxon>Pasteurellales</taxon>
        <taxon>Pasteurellaceae</taxon>
        <taxon>Pasteurella</taxon>
    </lineage>
</organism>
<dbReference type="AlphaFoldDB" id="A0A849CHZ6"/>
<dbReference type="Pfam" id="PF14436">
    <property type="entry name" value="EndoU_bacteria"/>
    <property type="match status" value="1"/>
</dbReference>
<comment type="caution">
    <text evidence="2">The sequence shown here is derived from an EMBL/GenBank/DDBJ whole genome shotgun (WGS) entry which is preliminary data.</text>
</comment>
<dbReference type="Proteomes" id="UP000540079">
    <property type="component" value="Unassembled WGS sequence"/>
</dbReference>
<gene>
    <name evidence="2" type="ORF">C2800_05840</name>
</gene>
<dbReference type="GO" id="GO:0004519">
    <property type="term" value="F:endonuclease activity"/>
    <property type="evidence" value="ECO:0007669"/>
    <property type="project" value="UniProtKB-KW"/>
</dbReference>
<feature type="domain" description="Bacterial EndoU nuclease" evidence="1">
    <location>
        <begin position="4"/>
        <end position="112"/>
    </location>
</feature>
<proteinExistence type="predicted"/>
<keyword evidence="2" id="KW-0540">Nuclease</keyword>
<name>A0A849CHZ6_PASMD</name>
<evidence type="ECO:0000313" key="3">
    <source>
        <dbReference type="Proteomes" id="UP000540079"/>
    </source>
</evidence>
<dbReference type="RefSeq" id="WP_014390985.1">
    <property type="nucleotide sequence ID" value="NZ_CP023516.1"/>
</dbReference>
<evidence type="ECO:0000259" key="1">
    <source>
        <dbReference type="Pfam" id="PF14436"/>
    </source>
</evidence>